<dbReference type="Pfam" id="PF00144">
    <property type="entry name" value="Beta-lactamase"/>
    <property type="match status" value="1"/>
</dbReference>
<evidence type="ECO:0000313" key="3">
    <source>
        <dbReference type="Proteomes" id="UP000886883"/>
    </source>
</evidence>
<dbReference type="Proteomes" id="UP000886883">
    <property type="component" value="Unassembled WGS sequence"/>
</dbReference>
<reference evidence="2" key="1">
    <citation type="journal article" date="2021" name="PeerJ">
        <title>Extensive microbial diversity within the chicken gut microbiome revealed by metagenomics and culture.</title>
        <authorList>
            <person name="Gilroy R."/>
            <person name="Ravi A."/>
            <person name="Getino M."/>
            <person name="Pursley I."/>
            <person name="Horton D.L."/>
            <person name="Alikhan N.F."/>
            <person name="Baker D."/>
            <person name="Gharbi K."/>
            <person name="Hall N."/>
            <person name="Watson M."/>
            <person name="Adriaenssens E.M."/>
            <person name="Foster-Nyarko E."/>
            <person name="Jarju S."/>
            <person name="Secka A."/>
            <person name="Antonio M."/>
            <person name="Oren A."/>
            <person name="Chaudhuri R.R."/>
            <person name="La Ragione R."/>
            <person name="Hildebrand F."/>
            <person name="Pallen M.J."/>
        </authorList>
    </citation>
    <scope>NUCLEOTIDE SEQUENCE</scope>
    <source>
        <strain evidence="2">USAMLcec3-2134</strain>
    </source>
</reference>
<gene>
    <name evidence="2" type="ORF">H9763_07635</name>
</gene>
<dbReference type="PANTHER" id="PTHR43283:SF7">
    <property type="entry name" value="BETA-LACTAMASE-RELATED DOMAIN-CONTAINING PROTEIN"/>
    <property type="match status" value="1"/>
</dbReference>
<proteinExistence type="predicted"/>
<dbReference type="InterPro" id="IPR050789">
    <property type="entry name" value="Diverse_Enzym_Activities"/>
</dbReference>
<dbReference type="PANTHER" id="PTHR43283">
    <property type="entry name" value="BETA-LACTAMASE-RELATED"/>
    <property type="match status" value="1"/>
</dbReference>
<reference evidence="2" key="2">
    <citation type="submission" date="2021-04" db="EMBL/GenBank/DDBJ databases">
        <authorList>
            <person name="Gilroy R."/>
        </authorList>
    </citation>
    <scope>NUCLEOTIDE SEQUENCE</scope>
    <source>
        <strain evidence="2">USAMLcec3-2134</strain>
    </source>
</reference>
<evidence type="ECO:0000313" key="2">
    <source>
        <dbReference type="EMBL" id="HJB91323.1"/>
    </source>
</evidence>
<dbReference type="InterPro" id="IPR001466">
    <property type="entry name" value="Beta-lactam-related"/>
</dbReference>
<feature type="domain" description="Beta-lactamase-related" evidence="1">
    <location>
        <begin position="26"/>
        <end position="298"/>
    </location>
</feature>
<organism evidence="2 3">
    <name type="scientific">Candidatus Eisenbergiella merdigallinarum</name>
    <dbReference type="NCBI Taxonomy" id="2838552"/>
    <lineage>
        <taxon>Bacteria</taxon>
        <taxon>Bacillati</taxon>
        <taxon>Bacillota</taxon>
        <taxon>Clostridia</taxon>
        <taxon>Lachnospirales</taxon>
        <taxon>Lachnospiraceae</taxon>
        <taxon>Eisenbergiella</taxon>
    </lineage>
</organism>
<name>A0A9D2MSE1_9FIRM</name>
<sequence>MEKNEFQLERISPECAGISSGQVETCIRRLMHGRTNMNGFMAARNGKVFAETWWHPYGPRLVHSNHSFGKSYTATAIGIALKEKKLSLEERMVDLFSGEIAERGIHVTDFMRRVTIRHVLTMSSGHEKHPPVTQDWIGDYFRTPVVYEPGTRFLYNSSGSFLLGAVLLKKTGENLKEYLTPRLFEKIGIDGERFVWLKFGNGIDAEPGTFATTEDNLRLAMLYCNMGNWRGEQILDPDFVKDALSVQTPNPDAPEQRDGRCGYGYQLWACSRPGVYRFDGGQGQYGIIWPKKGVVVSIHEGAMMPYGPQETLDTVYECLLDHVQDDPIPEDEKAWEKLRKMQDRMAVPADEANALRIGEDFSGTYRIVEGEADPWMSVAPPGGEDFFRLFRTGYRNGGMQEFELRTGEHECVLTVDKKFVFTASMDGVWRRRETETVFPGLCAYCATARFLNADTLEIELHWLNSWAETRIRFERRQQGRLYLTTMKLRLNEEDNWLVRHARAEILSGAAD</sequence>
<accession>A0A9D2MSE1</accession>
<dbReference type="InterPro" id="IPR012338">
    <property type="entry name" value="Beta-lactam/transpept-like"/>
</dbReference>
<protein>
    <submittedName>
        <fullName evidence="2">Beta-lactamase family protein</fullName>
    </submittedName>
</protein>
<dbReference type="Gene3D" id="3.40.710.10">
    <property type="entry name" value="DD-peptidase/beta-lactamase superfamily"/>
    <property type="match status" value="1"/>
</dbReference>
<comment type="caution">
    <text evidence="2">The sequence shown here is derived from an EMBL/GenBank/DDBJ whole genome shotgun (WGS) entry which is preliminary data.</text>
</comment>
<dbReference type="EMBL" id="DWXE01000026">
    <property type="protein sequence ID" value="HJB91323.1"/>
    <property type="molecule type" value="Genomic_DNA"/>
</dbReference>
<dbReference type="AlphaFoldDB" id="A0A9D2MSE1"/>
<evidence type="ECO:0000259" key="1">
    <source>
        <dbReference type="Pfam" id="PF00144"/>
    </source>
</evidence>
<dbReference type="SUPFAM" id="SSF56601">
    <property type="entry name" value="beta-lactamase/transpeptidase-like"/>
    <property type="match status" value="1"/>
</dbReference>